<evidence type="ECO:0000313" key="2">
    <source>
        <dbReference type="WBParaSite" id="RSKR_0001117600.1"/>
    </source>
</evidence>
<proteinExistence type="predicted"/>
<accession>A0AC35UHZ4</accession>
<reference evidence="2" key="1">
    <citation type="submission" date="2016-11" db="UniProtKB">
        <authorList>
            <consortium name="WormBaseParasite"/>
        </authorList>
    </citation>
    <scope>IDENTIFICATION</scope>
    <source>
        <strain evidence="2">KR3021</strain>
    </source>
</reference>
<evidence type="ECO:0000313" key="1">
    <source>
        <dbReference type="Proteomes" id="UP000095286"/>
    </source>
</evidence>
<organism evidence="1 2">
    <name type="scientific">Rhabditophanes sp. KR3021</name>
    <dbReference type="NCBI Taxonomy" id="114890"/>
    <lineage>
        <taxon>Eukaryota</taxon>
        <taxon>Metazoa</taxon>
        <taxon>Ecdysozoa</taxon>
        <taxon>Nematoda</taxon>
        <taxon>Chromadorea</taxon>
        <taxon>Rhabditida</taxon>
        <taxon>Tylenchina</taxon>
        <taxon>Panagrolaimomorpha</taxon>
        <taxon>Strongyloidoidea</taxon>
        <taxon>Alloionematidae</taxon>
        <taxon>Rhabditophanes</taxon>
    </lineage>
</organism>
<sequence length="328" mass="37068">MIKGMMCKWNIELIRKDYATPKNIPVKQRVYQGDSWSPLIFILVTAGIIHKVKTDVEVGKETRYRYKLIAFMDDLKAHSPTLEGLKLMTKVIEEGAAELGLELNKKKCGFYTRETEGNVVTAGANGNSETAGIEGDVGTAETDGLEGDEVGDEFLPRIKKRYKYLGITQLEKDIPEENFARMTTKYIERTKKILQSKLTTNQKRKLYNTTAIPAGIYVTGNLFPAERVASTLTRCRRIDLEVRKIAVNENIKTRPTANARMYLPEQIGGSAFRSLEVETCIQYIRRYVYLMAKTEVADAKKIFMAMHKGGCRSPEYTKEIAGPHLFSS</sequence>
<name>A0AC35UHZ4_9BILA</name>
<dbReference type="Proteomes" id="UP000095286">
    <property type="component" value="Unplaced"/>
</dbReference>
<dbReference type="WBParaSite" id="RSKR_0001117600.1">
    <property type="protein sequence ID" value="RSKR_0001117600.1"/>
    <property type="gene ID" value="RSKR_0001117600"/>
</dbReference>
<protein>
    <submittedName>
        <fullName evidence="2">Reverse transcriptase domain-containing protein</fullName>
    </submittedName>
</protein>